<dbReference type="Proteomes" id="UP000319722">
    <property type="component" value="Unassembled WGS sequence"/>
</dbReference>
<gene>
    <name evidence="2" type="ORF">FB547_10773</name>
</gene>
<sequence>MGCMIERSSTPTLTADAHAVAHRFADVDGTQIFYREAGPRDAPVLLLPHGYPCSSFQYRRLMPALADRWRLVAPDYPGFGLSDTPPAEAFGFDFDAYAGFLEAFCRKLGLDRYALYLHDYGSQIGLRLAVRHPERVAALIIQNGDIYEDTLGPKYRAIQAFWRDPSAKNRAVLEEAVSEEGFRAEFVGEVSEAQAAQIPPDLWKLHWPLMNTPQRRELARLLMEGLKENLEWFPRYQAWLREHQPPALIVWGPNDGYMPEASARAYLRDLPKAELVLTDGGHWLLETHLAQVVPVIRGFLSAVHSR</sequence>
<reference evidence="2 3" key="1">
    <citation type="submission" date="2019-06" db="EMBL/GenBank/DDBJ databases">
        <title>Sorghum-associated microbial communities from plants grown in Nebraska, USA.</title>
        <authorList>
            <person name="Schachtman D."/>
        </authorList>
    </citation>
    <scope>NUCLEOTIDE SEQUENCE [LARGE SCALE GENOMIC DNA]</scope>
    <source>
        <strain evidence="2 3">T529</strain>
    </source>
</reference>
<dbReference type="PANTHER" id="PTHR42977:SF1">
    <property type="entry name" value="BLR6576 PROTEIN"/>
    <property type="match status" value="1"/>
</dbReference>
<dbReference type="EMBL" id="VIVL01000007">
    <property type="protein sequence ID" value="TWD78539.1"/>
    <property type="molecule type" value="Genomic_DNA"/>
</dbReference>
<dbReference type="GO" id="GO:0004301">
    <property type="term" value="F:epoxide hydrolase activity"/>
    <property type="evidence" value="ECO:0007669"/>
    <property type="project" value="TreeGrafter"/>
</dbReference>
<dbReference type="SUPFAM" id="SSF53474">
    <property type="entry name" value="alpha/beta-Hydrolases"/>
    <property type="match status" value="1"/>
</dbReference>
<evidence type="ECO:0000313" key="2">
    <source>
        <dbReference type="EMBL" id="TWD78539.1"/>
    </source>
</evidence>
<dbReference type="PANTHER" id="PTHR42977">
    <property type="entry name" value="HYDROLASE-RELATED"/>
    <property type="match status" value="1"/>
</dbReference>
<dbReference type="PRINTS" id="PR00111">
    <property type="entry name" value="ABHYDROLASE"/>
</dbReference>
<organism evidence="2 3">
    <name type="scientific">Variovorax beijingensis</name>
    <dbReference type="NCBI Taxonomy" id="2496117"/>
    <lineage>
        <taxon>Bacteria</taxon>
        <taxon>Pseudomonadati</taxon>
        <taxon>Pseudomonadota</taxon>
        <taxon>Betaproteobacteria</taxon>
        <taxon>Burkholderiales</taxon>
        <taxon>Comamonadaceae</taxon>
        <taxon>Variovorax</taxon>
    </lineage>
</organism>
<dbReference type="InterPro" id="IPR051340">
    <property type="entry name" value="Haloalkane_dehalogenase"/>
</dbReference>
<name>A0A561BI47_9BURK</name>
<dbReference type="InterPro" id="IPR029058">
    <property type="entry name" value="AB_hydrolase_fold"/>
</dbReference>
<evidence type="ECO:0000313" key="3">
    <source>
        <dbReference type="Proteomes" id="UP000319722"/>
    </source>
</evidence>
<evidence type="ECO:0000259" key="1">
    <source>
        <dbReference type="Pfam" id="PF00561"/>
    </source>
</evidence>
<dbReference type="Gene3D" id="3.40.50.1820">
    <property type="entry name" value="alpha/beta hydrolase"/>
    <property type="match status" value="1"/>
</dbReference>
<feature type="domain" description="AB hydrolase-1" evidence="1">
    <location>
        <begin position="43"/>
        <end position="288"/>
    </location>
</feature>
<proteinExistence type="predicted"/>
<protein>
    <submittedName>
        <fullName evidence="2">Pimeloyl-ACP methyl ester carboxylesterase</fullName>
    </submittedName>
</protein>
<dbReference type="InterPro" id="IPR000073">
    <property type="entry name" value="AB_hydrolase_1"/>
</dbReference>
<dbReference type="InterPro" id="IPR000639">
    <property type="entry name" value="Epox_hydrolase-like"/>
</dbReference>
<accession>A0A561BI47</accession>
<comment type="caution">
    <text evidence="2">The sequence shown here is derived from an EMBL/GenBank/DDBJ whole genome shotgun (WGS) entry which is preliminary data.</text>
</comment>
<dbReference type="PRINTS" id="PR00412">
    <property type="entry name" value="EPOXHYDRLASE"/>
</dbReference>
<dbReference type="Pfam" id="PF00561">
    <property type="entry name" value="Abhydrolase_1"/>
    <property type="match status" value="1"/>
</dbReference>
<dbReference type="AlphaFoldDB" id="A0A561BI47"/>